<dbReference type="Proteomes" id="UP000689195">
    <property type="component" value="Unassembled WGS sequence"/>
</dbReference>
<comment type="caution">
    <text evidence="1">The sequence shown here is derived from an EMBL/GenBank/DDBJ whole genome shotgun (WGS) entry which is preliminary data.</text>
</comment>
<accession>A0A8S1VQK9</accession>
<name>A0A8S1VQK9_9CILI</name>
<dbReference type="AlphaFoldDB" id="A0A8S1VQK9"/>
<evidence type="ECO:0000313" key="2">
    <source>
        <dbReference type="Proteomes" id="UP000689195"/>
    </source>
</evidence>
<keyword evidence="2" id="KW-1185">Reference proteome</keyword>
<gene>
    <name evidence="1" type="ORF">PPENT_87.1.T0710197</name>
</gene>
<organism evidence="1 2">
    <name type="scientific">Paramecium pentaurelia</name>
    <dbReference type="NCBI Taxonomy" id="43138"/>
    <lineage>
        <taxon>Eukaryota</taxon>
        <taxon>Sar</taxon>
        <taxon>Alveolata</taxon>
        <taxon>Ciliophora</taxon>
        <taxon>Intramacronucleata</taxon>
        <taxon>Oligohymenophorea</taxon>
        <taxon>Peniculida</taxon>
        <taxon>Parameciidae</taxon>
        <taxon>Paramecium</taxon>
    </lineage>
</organism>
<proteinExistence type="predicted"/>
<evidence type="ECO:0000313" key="1">
    <source>
        <dbReference type="EMBL" id="CAD8179327.1"/>
    </source>
</evidence>
<sequence>MPAVMYSLLQYKHIVHQFMNYFAKSIQCHLKSYILFLLKNNFEGIARKKLPLILNAISWFTMISETLITKFFHQHGLSLLAIIDQSIILDLIWVGKFLQVLSCQFIQRYLSRKALSQNQGYLNLIGQVLKIILHIQYLNFVDNQLKQQDISQLDLIARYSKMNYN</sequence>
<protein>
    <submittedName>
        <fullName evidence="1">Uncharacterized protein</fullName>
    </submittedName>
</protein>
<reference evidence="1" key="1">
    <citation type="submission" date="2021-01" db="EMBL/GenBank/DDBJ databases">
        <authorList>
            <consortium name="Genoscope - CEA"/>
            <person name="William W."/>
        </authorList>
    </citation>
    <scope>NUCLEOTIDE SEQUENCE</scope>
</reference>
<dbReference type="EMBL" id="CAJJDO010000071">
    <property type="protein sequence ID" value="CAD8179327.1"/>
    <property type="molecule type" value="Genomic_DNA"/>
</dbReference>